<dbReference type="PANTHER" id="PTHR37217">
    <property type="entry name" value="EXPRESSED PROTEIN"/>
    <property type="match status" value="1"/>
</dbReference>
<accession>A0A438D5T5</accession>
<gene>
    <name evidence="1" type="ORF">CK203_077118</name>
</gene>
<evidence type="ECO:0000313" key="1">
    <source>
        <dbReference type="EMBL" id="RVW30804.1"/>
    </source>
</evidence>
<name>A0A438D5T5_VITVI</name>
<organism evidence="1 2">
    <name type="scientific">Vitis vinifera</name>
    <name type="common">Grape</name>
    <dbReference type="NCBI Taxonomy" id="29760"/>
    <lineage>
        <taxon>Eukaryota</taxon>
        <taxon>Viridiplantae</taxon>
        <taxon>Streptophyta</taxon>
        <taxon>Embryophyta</taxon>
        <taxon>Tracheophyta</taxon>
        <taxon>Spermatophyta</taxon>
        <taxon>Magnoliopsida</taxon>
        <taxon>eudicotyledons</taxon>
        <taxon>Gunneridae</taxon>
        <taxon>Pentapetalae</taxon>
        <taxon>rosids</taxon>
        <taxon>Vitales</taxon>
        <taxon>Vitaceae</taxon>
        <taxon>Viteae</taxon>
        <taxon>Vitis</taxon>
    </lineage>
</organism>
<dbReference type="Proteomes" id="UP000288805">
    <property type="component" value="Unassembled WGS sequence"/>
</dbReference>
<evidence type="ECO:0000313" key="2">
    <source>
        <dbReference type="Proteomes" id="UP000288805"/>
    </source>
</evidence>
<reference evidence="1 2" key="1">
    <citation type="journal article" date="2018" name="PLoS Genet.">
        <title>Population sequencing reveals clonal diversity and ancestral inbreeding in the grapevine cultivar Chardonnay.</title>
        <authorList>
            <person name="Roach M.J."/>
            <person name="Johnson D.L."/>
            <person name="Bohlmann J."/>
            <person name="van Vuuren H.J."/>
            <person name="Jones S.J."/>
            <person name="Pretorius I.S."/>
            <person name="Schmidt S.A."/>
            <person name="Borneman A.R."/>
        </authorList>
    </citation>
    <scope>NUCLEOTIDE SEQUENCE [LARGE SCALE GENOMIC DNA]</scope>
    <source>
        <strain evidence="2">cv. Chardonnay</strain>
        <tissue evidence="1">Leaf</tissue>
    </source>
</reference>
<dbReference type="AlphaFoldDB" id="A0A438D5T5"/>
<proteinExistence type="predicted"/>
<comment type="caution">
    <text evidence="1">The sequence shown here is derived from an EMBL/GenBank/DDBJ whole genome shotgun (WGS) entry which is preliminary data.</text>
</comment>
<dbReference type="PANTHER" id="PTHR37217:SF1">
    <property type="entry name" value="EXPRESSED PROTEIN"/>
    <property type="match status" value="1"/>
</dbReference>
<protein>
    <submittedName>
        <fullName evidence="1">Uncharacterized protein</fullName>
    </submittedName>
</protein>
<dbReference type="EMBL" id="QGNW01001787">
    <property type="protein sequence ID" value="RVW30804.1"/>
    <property type="molecule type" value="Genomic_DNA"/>
</dbReference>
<sequence length="267" mass="30434">MIGMEVNHNTMWKGESKAWGNCIKLYRLTVGAATPSNEEAVSVIDFEDFMEKDWSFLDSDGTNSEEEHKQKTDWIISKGNIGENSRVLVSTGAEEFVDQLVDSSPCQLLLVVHDSLFVLAGIKEKYDKVKCWQGELIYVPEKWTPFDVVFLYFLPALPFELDRIFGELAKRCLPALLEMHLLILPLLPEVLTSAFAGARVVISHLQGREVLEQQRRQYPDVIISDLPDKMTLQKVAADHSFEMTEFVEEPGFYLAVLNFREVKNSKD</sequence>